<protein>
    <recommendedName>
        <fullName evidence="6">Laminin G domain-containing protein</fullName>
    </recommendedName>
</protein>
<evidence type="ECO:0000256" key="3">
    <source>
        <dbReference type="ARBA" id="ARBA00023180"/>
    </source>
</evidence>
<feature type="repeat" description="CSPG" evidence="5">
    <location>
        <begin position="522"/>
        <end position="621"/>
    </location>
</feature>
<dbReference type="CDD" id="cd00110">
    <property type="entry name" value="LamG"/>
    <property type="match status" value="2"/>
</dbReference>
<keyword evidence="1" id="KW-0732">Signal</keyword>
<feature type="domain" description="Laminin G" evidence="6">
    <location>
        <begin position="119"/>
        <end position="312"/>
    </location>
</feature>
<sequence length="1691" mass="188790">VRLNLGSGERFLSSERGTHLNDLAWHTVDLNHTHHNINMIVDRTSHNSLRMPEPDLELSIEDGLLIGGTPGLNHPYLLNISAGFRGCLDEVVFNEHNLLSSLQVHSEYKSIHEVSLGCSSQFSATEEDPVRFSSSKAFISLPQWEVLQEGTFECELHPSWRDENGLVLYSSGSKGGFVSIEIRDGHLVASIGNGEGSKTELHSLTHVYSKQTWYPIQLLLLPDSMQLKIGKELVKASLSQELQAIQLKGPLFLGGLDDVALEKARSAGLSSVPSKEEGGGRSFKGCLQKIRVNTQKTGLPNAMVTKDVTVGCNIGQAPKVVIISSPTDVPEFDVTSTQMIINNRATNLLLLRTLEVAEGGQVLLEPKHIKVNLDFRKLGIHPSHLMCRIVEPPVHGQLHLNPNPDPDGFPGEMQERIIGIGTEEKDRTFSMLDLWQGRVMYVHSGSEDHNDFFTFSIFSNNKNELPTFLKDNHLHRFNISITPVNDAPVLSLPQGNLFTLLEKSKRQVSNAIVLKIMALTLEYKLVNKTGLEVNQGEAAIISTSHLAVRVNVADSSVDVWYDVMELPQFGEIQRLHSSGEWKSTTFFSQRLLEKERIRYISTYHGIQTQINITDQFKCKIVINSIAKEEVVFPIEIRWVQLKITRSKMEVIGLESAVLTPEDLHVISKGVKISEGDLFFRVLTVPKKGRLFLNQKVLQRNSTFSQENITEGLVKYDLFNRLHDDTRDSFSFQVFSAHAASTPYDFRINIKAESSAVTIVNKGLSILEGASKVITKDILFTHTASNREVHYNVTVSPRHGQLRKINLSNSTSINDNITTFTNEDITEERIMYVHDDSETKQDYFTFQIAVYKPHKHTSKKEDGETAEHTFNISVQLVNDQRPVRVVDKVFHVARDGQRLVTLKDLRYRDDDSDFEDSWLVYTRRGIPMGELVLASNPSHRLYEFTQRDLEQVMAQDPYLQVENNTGLMVQQSGIAALTSVNLSVISNLDIRDPQEVTFEVYVPPRHGVLCFNDGQKEAIIGTDAISVFTQRDLVAGRLAYHHSRGHELLDVFNVTARARERSTERLTERGRREVHLDIGVPVKIYLESHHRPPTVKTNRPVVVAEGQNTPISREDVEGLKEQPTITFTQEDLNQRSIIYQQQAAGSINDSIVLEATNGVTKVGPIRVVVDIIPILLPLQVWVGSVTEISTNELSADDSDTPPEGLEFVVTPPSNGHLALKSAPSRHILNFTQNHIQSRQLVFVHSGKHTDLFAVSVSKHGSDVKDWFIYRLVPPAGPLSGGFHFQVNDGVNFAPRQIFSTTAHALVLTLQKNHPMEVNDGLILYDQNKPESVGWSAADSFSFTVSSPPAFLPPHTFTILISYQANEHLGIPQHRTKLLNNAALGTASHRHPAMDGVAVTEMFNITVTPVNDHPPLIRSRAPSMKVVVGERVILGPDNLQVEDHDTPPEELHYLVISKPNNGYLTLGERPEPVTSFTHLEVVKPSVSMVNNTGLSLVQGRTAVVLTTNQLAAQTNGQRQANISYTVTKHPRHGRIAINDQEVTTFWHQDLQFGRVVYHMTDLSESEDSFQISVSAWAAGIDYGRVTGQTVNVTVRPLIYLREPVRVPSGIAVKLGKAMIDASELARISRVDPVFEVLSPPKHGKLVKVNLFVVIFGFVVHQVKVNQLRAPVTASQIININLDLKLFCRTLSTH</sequence>
<dbReference type="EMBL" id="JAHRIO010020457">
    <property type="protein sequence ID" value="MEQ2164637.1"/>
    <property type="molecule type" value="Genomic_DNA"/>
</dbReference>
<dbReference type="PROSITE" id="PS50025">
    <property type="entry name" value="LAM_G_DOMAIN"/>
    <property type="match status" value="2"/>
</dbReference>
<feature type="repeat" description="CSPG" evidence="5">
    <location>
        <begin position="957"/>
        <end position="1056"/>
    </location>
</feature>
<dbReference type="Gene3D" id="2.60.120.200">
    <property type="match status" value="2"/>
</dbReference>
<feature type="repeat" description="CSPG" evidence="5">
    <location>
        <begin position="1483"/>
        <end position="1572"/>
    </location>
</feature>
<keyword evidence="2" id="KW-0677">Repeat</keyword>
<feature type="repeat" description="CSPG" evidence="5">
    <location>
        <begin position="754"/>
        <end position="848"/>
    </location>
</feature>
<evidence type="ECO:0000256" key="5">
    <source>
        <dbReference type="PROSITE-ProRule" id="PRU01201"/>
    </source>
</evidence>
<evidence type="ECO:0000256" key="1">
    <source>
        <dbReference type="ARBA" id="ARBA00022729"/>
    </source>
</evidence>
<dbReference type="InterPro" id="IPR051561">
    <property type="entry name" value="FRAS1_ECM"/>
</dbReference>
<accession>A0ABV0N2Y4</accession>
<keyword evidence="3" id="KW-0325">Glycoprotein</keyword>
<feature type="domain" description="Laminin G" evidence="6">
    <location>
        <begin position="1"/>
        <end position="118"/>
    </location>
</feature>
<dbReference type="PANTHER" id="PTHR45739">
    <property type="entry name" value="MATRIX PROTEIN, PUTATIVE-RELATED"/>
    <property type="match status" value="1"/>
</dbReference>
<dbReference type="PANTHER" id="PTHR45739:SF12">
    <property type="entry name" value="CHONDROITIN SULFATE PROTEOGLYCAN 4-LIKE ISOFORM X2"/>
    <property type="match status" value="1"/>
</dbReference>
<proteinExistence type="predicted"/>
<feature type="non-terminal residue" evidence="7">
    <location>
        <position position="1"/>
    </location>
</feature>
<keyword evidence="8" id="KW-1185">Reference proteome</keyword>
<dbReference type="PROSITE" id="PS51854">
    <property type="entry name" value="CSPG"/>
    <property type="match status" value="5"/>
</dbReference>
<dbReference type="SUPFAM" id="SSF49899">
    <property type="entry name" value="Concanavalin A-like lectins/glucanases"/>
    <property type="match status" value="2"/>
</dbReference>
<dbReference type="Proteomes" id="UP001476798">
    <property type="component" value="Unassembled WGS sequence"/>
</dbReference>
<feature type="repeat" description="CSPG" evidence="5">
    <location>
        <begin position="345"/>
        <end position="458"/>
    </location>
</feature>
<reference evidence="7 8" key="1">
    <citation type="submission" date="2021-06" db="EMBL/GenBank/DDBJ databases">
        <authorList>
            <person name="Palmer J.M."/>
        </authorList>
    </citation>
    <scope>NUCLEOTIDE SEQUENCE [LARGE SCALE GENOMIC DNA]</scope>
    <source>
        <strain evidence="7 8">GA_2019</strain>
        <tissue evidence="7">Muscle</tissue>
    </source>
</reference>
<evidence type="ECO:0000256" key="4">
    <source>
        <dbReference type="PROSITE-ProRule" id="PRU00122"/>
    </source>
</evidence>
<dbReference type="Pfam" id="PF16184">
    <property type="entry name" value="Cadherin_3"/>
    <property type="match status" value="7"/>
</dbReference>
<organism evidence="7 8">
    <name type="scientific">Goodea atripinnis</name>
    <dbReference type="NCBI Taxonomy" id="208336"/>
    <lineage>
        <taxon>Eukaryota</taxon>
        <taxon>Metazoa</taxon>
        <taxon>Chordata</taxon>
        <taxon>Craniata</taxon>
        <taxon>Vertebrata</taxon>
        <taxon>Euteleostomi</taxon>
        <taxon>Actinopterygii</taxon>
        <taxon>Neopterygii</taxon>
        <taxon>Teleostei</taxon>
        <taxon>Neoteleostei</taxon>
        <taxon>Acanthomorphata</taxon>
        <taxon>Ovalentaria</taxon>
        <taxon>Atherinomorphae</taxon>
        <taxon>Cyprinodontiformes</taxon>
        <taxon>Goodeidae</taxon>
        <taxon>Goodea</taxon>
    </lineage>
</organism>
<dbReference type="SMART" id="SM00282">
    <property type="entry name" value="LamG"/>
    <property type="match status" value="2"/>
</dbReference>
<evidence type="ECO:0000313" key="8">
    <source>
        <dbReference type="Proteomes" id="UP001476798"/>
    </source>
</evidence>
<evidence type="ECO:0000259" key="6">
    <source>
        <dbReference type="PROSITE" id="PS50025"/>
    </source>
</evidence>
<dbReference type="Pfam" id="PF02210">
    <property type="entry name" value="Laminin_G_2"/>
    <property type="match status" value="2"/>
</dbReference>
<gene>
    <name evidence="7" type="ORF">GOODEAATRI_008655</name>
</gene>
<comment type="caution">
    <text evidence="7">The sequence shown here is derived from an EMBL/GenBank/DDBJ whole genome shotgun (WGS) entry which is preliminary data.</text>
</comment>
<name>A0ABV0N2Y4_9TELE</name>
<evidence type="ECO:0000256" key="2">
    <source>
        <dbReference type="ARBA" id="ARBA00022737"/>
    </source>
</evidence>
<dbReference type="InterPro" id="IPR001791">
    <property type="entry name" value="Laminin_G"/>
</dbReference>
<dbReference type="InterPro" id="IPR039005">
    <property type="entry name" value="CSPG_rpt"/>
</dbReference>
<dbReference type="InterPro" id="IPR013320">
    <property type="entry name" value="ConA-like_dom_sf"/>
</dbReference>
<evidence type="ECO:0000313" key="7">
    <source>
        <dbReference type="EMBL" id="MEQ2164637.1"/>
    </source>
</evidence>
<comment type="caution">
    <text evidence="4">Lacks conserved residue(s) required for the propagation of feature annotation.</text>
</comment>